<evidence type="ECO:0000259" key="5">
    <source>
        <dbReference type="PROSITE" id="PS50977"/>
    </source>
</evidence>
<dbReference type="PRINTS" id="PR00455">
    <property type="entry name" value="HTHTETR"/>
</dbReference>
<dbReference type="Gene3D" id="1.10.357.10">
    <property type="entry name" value="Tetracycline Repressor, domain 2"/>
    <property type="match status" value="1"/>
</dbReference>
<gene>
    <name evidence="6" type="ORF">OIK42_07600</name>
</gene>
<feature type="DNA-binding region" description="H-T-H motif" evidence="4">
    <location>
        <begin position="38"/>
        <end position="57"/>
    </location>
</feature>
<dbReference type="RefSeq" id="WP_273639544.1">
    <property type="nucleotide sequence ID" value="NZ_JAQQXP010000001.1"/>
</dbReference>
<dbReference type="InterPro" id="IPR009057">
    <property type="entry name" value="Homeodomain-like_sf"/>
</dbReference>
<sequence>MAQSVPAGSQTYHHGDLRTALVDAASQRIEREGIAALSLRKLADDIGVSRSALYHHFRDKNALLNAVAARGFDQWLSMTQERDEAQVISATQRLKQFVHGYIRWAIAHPQLYDIMFGRPIWKHKLADEELKEIAYPAFQYMLKLISHWQQQGLLLQNEPALRQTQVIWATLHGLAKLIIDGVYDDSAHIDDMCDCAVAMLLSQHSDIKGHSL</sequence>
<dbReference type="EMBL" id="JAQQXP010000001">
    <property type="protein sequence ID" value="MDC8830623.1"/>
    <property type="molecule type" value="Genomic_DNA"/>
</dbReference>
<dbReference type="InterPro" id="IPR050109">
    <property type="entry name" value="HTH-type_TetR-like_transc_reg"/>
</dbReference>
<keyword evidence="3" id="KW-0804">Transcription</keyword>
<evidence type="ECO:0000256" key="1">
    <source>
        <dbReference type="ARBA" id="ARBA00023015"/>
    </source>
</evidence>
<dbReference type="PANTHER" id="PTHR30055:SF234">
    <property type="entry name" value="HTH-TYPE TRANSCRIPTIONAL REGULATOR BETI"/>
    <property type="match status" value="1"/>
</dbReference>
<evidence type="ECO:0000313" key="6">
    <source>
        <dbReference type="EMBL" id="MDC8830623.1"/>
    </source>
</evidence>
<dbReference type="PANTHER" id="PTHR30055">
    <property type="entry name" value="HTH-TYPE TRANSCRIPTIONAL REGULATOR RUTR"/>
    <property type="match status" value="1"/>
</dbReference>
<accession>A0ABT5L167</accession>
<keyword evidence="1" id="KW-0805">Transcription regulation</keyword>
<dbReference type="Proteomes" id="UP001218788">
    <property type="component" value="Unassembled WGS sequence"/>
</dbReference>
<protein>
    <submittedName>
        <fullName evidence="6">TetR/AcrR family transcriptional regulator</fullName>
    </submittedName>
</protein>
<evidence type="ECO:0000256" key="4">
    <source>
        <dbReference type="PROSITE-ProRule" id="PRU00335"/>
    </source>
</evidence>
<keyword evidence="2 4" id="KW-0238">DNA-binding</keyword>
<dbReference type="InterPro" id="IPR025996">
    <property type="entry name" value="MT1864/Rv1816-like_C"/>
</dbReference>
<dbReference type="Pfam" id="PF13305">
    <property type="entry name" value="TetR_C_33"/>
    <property type="match status" value="1"/>
</dbReference>
<dbReference type="InterPro" id="IPR001647">
    <property type="entry name" value="HTH_TetR"/>
</dbReference>
<feature type="domain" description="HTH tetR-type" evidence="5">
    <location>
        <begin position="15"/>
        <end position="75"/>
    </location>
</feature>
<dbReference type="SUPFAM" id="SSF46689">
    <property type="entry name" value="Homeodomain-like"/>
    <property type="match status" value="1"/>
</dbReference>
<reference evidence="6 7" key="1">
    <citation type="submission" date="2022-10" db="EMBL/GenBank/DDBJ databases">
        <title>Alteromonas sp. chi3 Genome sequencing.</title>
        <authorList>
            <person name="Park S."/>
        </authorList>
    </citation>
    <scope>NUCLEOTIDE SEQUENCE [LARGE SCALE GENOMIC DNA]</scope>
    <source>
        <strain evidence="7">chi3</strain>
    </source>
</reference>
<dbReference type="PROSITE" id="PS50977">
    <property type="entry name" value="HTH_TETR_2"/>
    <property type="match status" value="1"/>
</dbReference>
<dbReference type="SUPFAM" id="SSF48498">
    <property type="entry name" value="Tetracyclin repressor-like, C-terminal domain"/>
    <property type="match status" value="1"/>
</dbReference>
<proteinExistence type="predicted"/>
<evidence type="ECO:0000313" key="7">
    <source>
        <dbReference type="Proteomes" id="UP001218788"/>
    </source>
</evidence>
<keyword evidence="7" id="KW-1185">Reference proteome</keyword>
<evidence type="ECO:0000256" key="3">
    <source>
        <dbReference type="ARBA" id="ARBA00023163"/>
    </source>
</evidence>
<name>A0ABT5L167_9ALTE</name>
<dbReference type="InterPro" id="IPR036271">
    <property type="entry name" value="Tet_transcr_reg_TetR-rel_C_sf"/>
</dbReference>
<evidence type="ECO:0000256" key="2">
    <source>
        <dbReference type="ARBA" id="ARBA00023125"/>
    </source>
</evidence>
<comment type="caution">
    <text evidence="6">The sequence shown here is derived from an EMBL/GenBank/DDBJ whole genome shotgun (WGS) entry which is preliminary data.</text>
</comment>
<organism evidence="6 7">
    <name type="scientific">Alteromonas gilva</name>
    <dbReference type="NCBI Taxonomy" id="2987522"/>
    <lineage>
        <taxon>Bacteria</taxon>
        <taxon>Pseudomonadati</taxon>
        <taxon>Pseudomonadota</taxon>
        <taxon>Gammaproteobacteria</taxon>
        <taxon>Alteromonadales</taxon>
        <taxon>Alteromonadaceae</taxon>
        <taxon>Alteromonas/Salinimonas group</taxon>
        <taxon>Alteromonas</taxon>
    </lineage>
</organism>
<dbReference type="Pfam" id="PF00440">
    <property type="entry name" value="TetR_N"/>
    <property type="match status" value="1"/>
</dbReference>